<gene>
    <name evidence="6" type="ORF">AVDCRST_MAG64-2213</name>
</gene>
<dbReference type="InterPro" id="IPR011989">
    <property type="entry name" value="ARM-like"/>
</dbReference>
<dbReference type="PANTHER" id="PTHR33546">
    <property type="entry name" value="LARGE, MULTIFUNCTIONAL SECRETED PROTEIN-RELATED"/>
    <property type="match status" value="1"/>
</dbReference>
<evidence type="ECO:0000256" key="2">
    <source>
        <dbReference type="ARBA" id="ARBA00022723"/>
    </source>
</evidence>
<protein>
    <submittedName>
        <fullName evidence="6">CBM16</fullName>
    </submittedName>
</protein>
<evidence type="ECO:0000313" key="6">
    <source>
        <dbReference type="EMBL" id="CAA9409620.1"/>
    </source>
</evidence>
<proteinExistence type="predicted"/>
<feature type="domain" description="Cytochrome c" evidence="5">
    <location>
        <begin position="634"/>
        <end position="765"/>
    </location>
</feature>
<keyword evidence="2 4" id="KW-0479">Metal-binding</keyword>
<keyword evidence="1 4" id="KW-0349">Heme</keyword>
<dbReference type="Pfam" id="PF00034">
    <property type="entry name" value="Cytochrom_C"/>
    <property type="match status" value="1"/>
</dbReference>
<accession>A0A6J4PBI5</accession>
<evidence type="ECO:0000256" key="1">
    <source>
        <dbReference type="ARBA" id="ARBA00022617"/>
    </source>
</evidence>
<sequence length="768" mass="80810">PIKQFKLTKDDVPGLLAALKSDNQFWRLHAQRLLVERGDKSVAPELAKMVAEAPVDPIGLSPAAIHALWTMQGLGLLEAGQAGGTGDANPTSAAAAALKHKTPGVRKAAVDVLPRTEAGLAALLSNKVLEDADPQVRKSALLALAEMPQQANPAAGEAVYAALAGPGVGDDRWLADAAMIAGARHDAGFLRAALTAFKVPEGSTEAPKSDATANLVRNGSFEEVAGGAPRGWRTRHYAGEAKQELSTTVARTGKNSVVLKSDKGADTSWYVDAAVEPNTNYKLSAWVKTENVTPVRGGRGAQLNVHGTEFRSPALTGTEDWRRIELAFNSGPQTRVSINCLFGGWGHATGTAYFDDVELTKGGVAVALPGATGKVLSAVITHYAQRSPKESVVPTLAALRTAQPQIATIVIDALSGSWPDGPDAAPQLTAADATELQAVMKALPPAGKDRLLALAGKWGRADLFGEALAAALKDLTARLDDPKATPGARGEAAKRLIAVADTPDAVAAVTKHVNANAGPDVQRELLSALAESRSPAVGEQLIANWLKLSPAAQKVALPMLLRREPWTRSLLAGVQAGTINPKDVLPQQWQALTTHPDPQIGNLAKTLQKSTGQAVSADRKAIVDKLQPVVEKAGDAKRGLAVYERNCQVCHQMGDKGGKVGPDLTGVGARPKSDLLIEVVDPNRSVEGTYRQWSAKTEDDVITGRLLSESQTSVEIIDAAGTVHALQRNQIKSLTASERSVMPEGFEAIPAEELADLLEFLSTSKAKH</sequence>
<dbReference type="GO" id="GO:0046872">
    <property type="term" value="F:metal ion binding"/>
    <property type="evidence" value="ECO:0007669"/>
    <property type="project" value="UniProtKB-KW"/>
</dbReference>
<dbReference type="Gene3D" id="1.10.760.10">
    <property type="entry name" value="Cytochrome c-like domain"/>
    <property type="match status" value="1"/>
</dbReference>
<keyword evidence="3 4" id="KW-0408">Iron</keyword>
<dbReference type="Pfam" id="PF22637">
    <property type="entry name" value="CBM_4_9_1"/>
    <property type="match status" value="1"/>
</dbReference>
<organism evidence="6">
    <name type="scientific">uncultured Phycisphaerae bacterium</name>
    <dbReference type="NCBI Taxonomy" id="904963"/>
    <lineage>
        <taxon>Bacteria</taxon>
        <taxon>Pseudomonadati</taxon>
        <taxon>Planctomycetota</taxon>
        <taxon>Phycisphaerae</taxon>
        <taxon>environmental samples</taxon>
    </lineage>
</organism>
<dbReference type="EMBL" id="CADCUQ010000499">
    <property type="protein sequence ID" value="CAA9409620.1"/>
    <property type="molecule type" value="Genomic_DNA"/>
</dbReference>
<dbReference type="GO" id="GO:0020037">
    <property type="term" value="F:heme binding"/>
    <property type="evidence" value="ECO:0007669"/>
    <property type="project" value="InterPro"/>
</dbReference>
<reference evidence="6" key="1">
    <citation type="submission" date="2020-02" db="EMBL/GenBank/DDBJ databases">
        <authorList>
            <person name="Meier V. D."/>
        </authorList>
    </citation>
    <scope>NUCLEOTIDE SEQUENCE</scope>
    <source>
        <strain evidence="6">AVDCRST_MAG64</strain>
    </source>
</reference>
<evidence type="ECO:0000256" key="4">
    <source>
        <dbReference type="PROSITE-ProRule" id="PRU00433"/>
    </source>
</evidence>
<dbReference type="InterPro" id="IPR009056">
    <property type="entry name" value="Cyt_c-like_dom"/>
</dbReference>
<dbReference type="InterPro" id="IPR054563">
    <property type="entry name" value="HylB-like_N"/>
</dbReference>
<feature type="non-terminal residue" evidence="6">
    <location>
        <position position="1"/>
    </location>
</feature>
<dbReference type="InterPro" id="IPR013427">
    <property type="entry name" value="Haem-bd_dom_put"/>
</dbReference>
<dbReference type="Gene3D" id="1.25.10.10">
    <property type="entry name" value="Leucine-rich Repeat Variant"/>
    <property type="match status" value="1"/>
</dbReference>
<dbReference type="GO" id="GO:0009055">
    <property type="term" value="F:electron transfer activity"/>
    <property type="evidence" value="ECO:0007669"/>
    <property type="project" value="InterPro"/>
</dbReference>
<evidence type="ECO:0000259" key="5">
    <source>
        <dbReference type="PROSITE" id="PS51007"/>
    </source>
</evidence>
<dbReference type="InterPro" id="IPR036909">
    <property type="entry name" value="Cyt_c-like_dom_sf"/>
</dbReference>
<dbReference type="Gene3D" id="2.60.120.260">
    <property type="entry name" value="Galactose-binding domain-like"/>
    <property type="match status" value="1"/>
</dbReference>
<dbReference type="PROSITE" id="PS51007">
    <property type="entry name" value="CYTC"/>
    <property type="match status" value="1"/>
</dbReference>
<dbReference type="NCBIfam" id="TIGR02603">
    <property type="entry name" value="CxxCH_TIGR02603"/>
    <property type="match status" value="1"/>
</dbReference>
<dbReference type="SUPFAM" id="SSF49785">
    <property type="entry name" value="Galactose-binding domain-like"/>
    <property type="match status" value="1"/>
</dbReference>
<dbReference type="SUPFAM" id="SSF46626">
    <property type="entry name" value="Cytochrome c"/>
    <property type="match status" value="1"/>
</dbReference>
<dbReference type="SUPFAM" id="SSF48371">
    <property type="entry name" value="ARM repeat"/>
    <property type="match status" value="1"/>
</dbReference>
<dbReference type="InterPro" id="IPR008979">
    <property type="entry name" value="Galactose-bd-like_sf"/>
</dbReference>
<dbReference type="PANTHER" id="PTHR33546:SF1">
    <property type="entry name" value="LARGE, MULTIFUNCTIONAL SECRETED PROTEIN"/>
    <property type="match status" value="1"/>
</dbReference>
<dbReference type="InterPro" id="IPR016024">
    <property type="entry name" value="ARM-type_fold"/>
</dbReference>
<name>A0A6J4PBI5_9BACT</name>
<evidence type="ECO:0000256" key="3">
    <source>
        <dbReference type="ARBA" id="ARBA00023004"/>
    </source>
</evidence>
<dbReference type="AlphaFoldDB" id="A0A6J4PBI5"/>